<accession>A0A3M8SJC6</accession>
<gene>
    <name evidence="5" type="ORF">EEJ42_46480</name>
</gene>
<dbReference type="Proteomes" id="UP000275401">
    <property type="component" value="Unassembled WGS sequence"/>
</dbReference>
<evidence type="ECO:0000256" key="2">
    <source>
        <dbReference type="ARBA" id="ARBA00022679"/>
    </source>
</evidence>
<name>A0A3M8SJC6_9ACTN</name>
<evidence type="ECO:0000256" key="3">
    <source>
        <dbReference type="ARBA" id="ARBA00023315"/>
    </source>
</evidence>
<dbReference type="InterPro" id="IPR051016">
    <property type="entry name" value="Diverse_Substrate_AcTransf"/>
</dbReference>
<dbReference type="SUPFAM" id="SSF55729">
    <property type="entry name" value="Acyl-CoA N-acyltransferases (Nat)"/>
    <property type="match status" value="1"/>
</dbReference>
<dbReference type="InterPro" id="IPR016181">
    <property type="entry name" value="Acyl_CoA_acyltransferase"/>
</dbReference>
<dbReference type="Gene3D" id="3.40.630.30">
    <property type="match status" value="1"/>
</dbReference>
<sequence length="179" mass="19424">MIRSAKPSDVPAILAMIRELAEYERAPQEAKATEEQLRTALFGEHPAVFALIAEEVGDGAAEPVGFALWFRNFSTWTGTHGVYLEDLYVTPRARGGGHGKALLAELARICVERGYARFEWSVLDWNEPAIGFYASLGAEPMDEWTVRRLSGEPLRALAAQAPGIASTSGSLSEATSLSN</sequence>
<evidence type="ECO:0000256" key="1">
    <source>
        <dbReference type="ARBA" id="ARBA00008694"/>
    </source>
</evidence>
<dbReference type="InterPro" id="IPR000182">
    <property type="entry name" value="GNAT_dom"/>
</dbReference>
<dbReference type="CDD" id="cd04301">
    <property type="entry name" value="NAT_SF"/>
    <property type="match status" value="1"/>
</dbReference>
<keyword evidence="2 5" id="KW-0808">Transferase</keyword>
<comment type="similarity">
    <text evidence="1">Belongs to the acetyltransferase family.</text>
</comment>
<dbReference type="PANTHER" id="PTHR10545">
    <property type="entry name" value="DIAMINE N-ACETYLTRANSFERASE"/>
    <property type="match status" value="1"/>
</dbReference>
<comment type="caution">
    <text evidence="5">The sequence shown here is derived from an EMBL/GenBank/DDBJ whole genome shotgun (WGS) entry which is preliminary data.</text>
</comment>
<dbReference type="PANTHER" id="PTHR10545:SF29">
    <property type="entry name" value="GH14572P-RELATED"/>
    <property type="match status" value="1"/>
</dbReference>
<dbReference type="EMBL" id="RIBZ01000865">
    <property type="protein sequence ID" value="RNF81391.1"/>
    <property type="molecule type" value="Genomic_DNA"/>
</dbReference>
<feature type="domain" description="N-acetyltransferase" evidence="4">
    <location>
        <begin position="1"/>
        <end position="159"/>
    </location>
</feature>
<dbReference type="RefSeq" id="WP_123108179.1">
    <property type="nucleotide sequence ID" value="NZ_RIBZ01000865.1"/>
</dbReference>
<evidence type="ECO:0000313" key="5">
    <source>
        <dbReference type="EMBL" id="RNF81391.1"/>
    </source>
</evidence>
<dbReference type="PROSITE" id="PS51186">
    <property type="entry name" value="GNAT"/>
    <property type="match status" value="1"/>
</dbReference>
<keyword evidence="3" id="KW-0012">Acyltransferase</keyword>
<dbReference type="FunFam" id="3.40.630.30:FF:000064">
    <property type="entry name" value="GNAT family acetyltransferase"/>
    <property type="match status" value="1"/>
</dbReference>
<reference evidence="5 6" key="1">
    <citation type="submission" date="2018-11" db="EMBL/GenBank/DDBJ databases">
        <title>The Potential of Streptomyces as Biocontrol Agents against the Tomato grey mould, Botrytis cinerea (Gray mold) Frontiers in Microbiology.</title>
        <authorList>
            <person name="Li D."/>
        </authorList>
    </citation>
    <scope>NUCLEOTIDE SEQUENCE [LARGE SCALE GENOMIC DNA]</scope>
    <source>
        <strain evidence="5 6">NEAU-LD23</strain>
    </source>
</reference>
<proteinExistence type="inferred from homology"/>
<dbReference type="AlphaFoldDB" id="A0A3M8SJC6"/>
<dbReference type="GO" id="GO:0008080">
    <property type="term" value="F:N-acetyltransferase activity"/>
    <property type="evidence" value="ECO:0007669"/>
    <property type="project" value="TreeGrafter"/>
</dbReference>
<keyword evidence="6" id="KW-1185">Reference proteome</keyword>
<organism evidence="5 6">
    <name type="scientific">Streptomyces botrytidirepellens</name>
    <dbReference type="NCBI Taxonomy" id="2486417"/>
    <lineage>
        <taxon>Bacteria</taxon>
        <taxon>Bacillati</taxon>
        <taxon>Actinomycetota</taxon>
        <taxon>Actinomycetes</taxon>
        <taxon>Kitasatosporales</taxon>
        <taxon>Streptomycetaceae</taxon>
        <taxon>Streptomyces</taxon>
    </lineage>
</organism>
<evidence type="ECO:0000259" key="4">
    <source>
        <dbReference type="PROSITE" id="PS51186"/>
    </source>
</evidence>
<evidence type="ECO:0000313" key="6">
    <source>
        <dbReference type="Proteomes" id="UP000275401"/>
    </source>
</evidence>
<protein>
    <submittedName>
        <fullName evidence="5">GNAT family N-acetyltransferase</fullName>
    </submittedName>
</protein>
<dbReference type="Pfam" id="PF00583">
    <property type="entry name" value="Acetyltransf_1"/>
    <property type="match status" value="1"/>
</dbReference>